<feature type="compositionally biased region" description="Basic and acidic residues" evidence="1">
    <location>
        <begin position="1"/>
        <end position="11"/>
    </location>
</feature>
<dbReference type="AlphaFoldDB" id="A0A543HV53"/>
<keyword evidence="4" id="KW-1185">Reference proteome</keyword>
<comment type="caution">
    <text evidence="3">The sequence shown here is derived from an EMBL/GenBank/DDBJ whole genome shotgun (WGS) entry which is preliminary data.</text>
</comment>
<reference evidence="3 4" key="1">
    <citation type="submission" date="2019-06" db="EMBL/GenBank/DDBJ databases">
        <title>Genome sequencing of plant associated microbes to promote plant fitness in Sorghum bicolor and Oryza sativa.</title>
        <authorList>
            <person name="Coleman-Derr D."/>
        </authorList>
    </citation>
    <scope>NUCLEOTIDE SEQUENCE [LARGE SCALE GENOMIC DNA]</scope>
    <source>
        <strain evidence="3 4">KV-663</strain>
    </source>
</reference>
<gene>
    <name evidence="3" type="ORF">FBY41_2257</name>
</gene>
<feature type="region of interest" description="Disordered" evidence="1">
    <location>
        <begin position="1"/>
        <end position="32"/>
    </location>
</feature>
<protein>
    <recommendedName>
        <fullName evidence="2">Polymerase/histidinol phosphatase N-terminal domain-containing protein</fullName>
    </recommendedName>
</protein>
<proteinExistence type="predicted"/>
<organism evidence="3 4">
    <name type="scientific">Humibacillus xanthopallidus</name>
    <dbReference type="NCBI Taxonomy" id="412689"/>
    <lineage>
        <taxon>Bacteria</taxon>
        <taxon>Bacillati</taxon>
        <taxon>Actinomycetota</taxon>
        <taxon>Actinomycetes</taxon>
        <taxon>Micrococcales</taxon>
        <taxon>Intrasporangiaceae</taxon>
        <taxon>Humibacillus</taxon>
    </lineage>
</organism>
<dbReference type="OrthoDB" id="9804333at2"/>
<dbReference type="RefSeq" id="WP_141844355.1">
    <property type="nucleotide sequence ID" value="NZ_VFPM01000002.1"/>
</dbReference>
<evidence type="ECO:0000313" key="4">
    <source>
        <dbReference type="Proteomes" id="UP000316747"/>
    </source>
</evidence>
<dbReference type="InterPro" id="IPR003141">
    <property type="entry name" value="Pol/His_phosphatase_N"/>
</dbReference>
<dbReference type="Proteomes" id="UP000316747">
    <property type="component" value="Unassembled WGS sequence"/>
</dbReference>
<feature type="domain" description="Polymerase/histidinol phosphatase N-terminal" evidence="2">
    <location>
        <begin position="18"/>
        <end position="83"/>
    </location>
</feature>
<dbReference type="GO" id="GO:0035312">
    <property type="term" value="F:5'-3' DNA exonuclease activity"/>
    <property type="evidence" value="ECO:0007669"/>
    <property type="project" value="TreeGrafter"/>
</dbReference>
<dbReference type="InterPro" id="IPR052018">
    <property type="entry name" value="PHP_domain"/>
</dbReference>
<dbReference type="Gene3D" id="3.20.20.140">
    <property type="entry name" value="Metal-dependent hydrolases"/>
    <property type="match status" value="1"/>
</dbReference>
<sequence length="298" mass="31677">MTSERSAHGTGREPGPVIDLHAHSNVSDGTESPTELVEAAAAAGIDVLAITDHDTVGGWEEAARAARRTGVTLVPGIEVSCAVGGVSIHLLGYLTDPGDEALMAELARARESRATRLERMVARMAADGIPLTYEQVLAQVSPGATAGRPHIADALIANRTIEHRDEAFAEWLAEDSPYYVAHHAPHPVRAVELVRAAGGVPVIAHPFTRTRSRGADEALIEQMYAAGLAGLEAYHRDHGPEQIARAEAIAERLGLLLTGSSDYHGEGKLNRLGERTTRADVLDAIEQESSGRTVVVRP</sequence>
<evidence type="ECO:0000256" key="1">
    <source>
        <dbReference type="SAM" id="MobiDB-lite"/>
    </source>
</evidence>
<dbReference type="CDD" id="cd07438">
    <property type="entry name" value="PHP_HisPPase_AMP"/>
    <property type="match status" value="1"/>
</dbReference>
<name>A0A543HV53_9MICO</name>
<evidence type="ECO:0000259" key="2">
    <source>
        <dbReference type="SMART" id="SM00481"/>
    </source>
</evidence>
<dbReference type="Gene3D" id="1.10.150.650">
    <property type="match status" value="1"/>
</dbReference>
<accession>A0A543HV53</accession>
<dbReference type="GO" id="GO:0004534">
    <property type="term" value="F:5'-3' RNA exonuclease activity"/>
    <property type="evidence" value="ECO:0007669"/>
    <property type="project" value="TreeGrafter"/>
</dbReference>
<dbReference type="SUPFAM" id="SSF89550">
    <property type="entry name" value="PHP domain-like"/>
    <property type="match status" value="1"/>
</dbReference>
<dbReference type="Pfam" id="PF02811">
    <property type="entry name" value="PHP"/>
    <property type="match status" value="1"/>
</dbReference>
<dbReference type="InterPro" id="IPR016195">
    <property type="entry name" value="Pol/histidinol_Pase-like"/>
</dbReference>
<dbReference type="SMART" id="SM00481">
    <property type="entry name" value="POLIIIAc"/>
    <property type="match status" value="1"/>
</dbReference>
<dbReference type="PANTHER" id="PTHR42924">
    <property type="entry name" value="EXONUCLEASE"/>
    <property type="match status" value="1"/>
</dbReference>
<dbReference type="EMBL" id="VFPM01000002">
    <property type="protein sequence ID" value="TQM62228.1"/>
    <property type="molecule type" value="Genomic_DNA"/>
</dbReference>
<dbReference type="InterPro" id="IPR004013">
    <property type="entry name" value="PHP_dom"/>
</dbReference>
<evidence type="ECO:0000313" key="3">
    <source>
        <dbReference type="EMBL" id="TQM62228.1"/>
    </source>
</evidence>
<dbReference type="PANTHER" id="PTHR42924:SF3">
    <property type="entry name" value="POLYMERASE_HISTIDINOL PHOSPHATASE N-TERMINAL DOMAIN-CONTAINING PROTEIN"/>
    <property type="match status" value="1"/>
</dbReference>